<dbReference type="Gene3D" id="3.10.490.10">
    <property type="entry name" value="Gamma-glutamyl cyclotransferase-like"/>
    <property type="match status" value="1"/>
</dbReference>
<name>A0ABY6IHH6_STRPE</name>
<accession>A0ABY6IHH6</accession>
<reference evidence="1" key="1">
    <citation type="submission" date="2022-10" db="EMBL/GenBank/DDBJ databases">
        <title>Cytochrome P450 Catalyzes Benzene Ring Formation in the Biosynthesis of Trialkyl-Substituted Aromatic Polyketides.</title>
        <authorList>
            <person name="Zhao E."/>
            <person name="Ge H."/>
        </authorList>
    </citation>
    <scope>NUCLEOTIDE SEQUENCE</scope>
    <source>
        <strain evidence="1">NA0869</strain>
    </source>
</reference>
<dbReference type="EMBL" id="CP107567">
    <property type="protein sequence ID" value="UYQ66462.1"/>
    <property type="molecule type" value="Genomic_DNA"/>
</dbReference>
<proteinExistence type="predicted"/>
<dbReference type="Proteomes" id="UP001163878">
    <property type="component" value="Chromosome"/>
</dbReference>
<gene>
    <name evidence="1" type="ORF">OGH68_11020</name>
</gene>
<organism evidence="1 2">
    <name type="scientific">Streptomyces peucetius</name>
    <dbReference type="NCBI Taxonomy" id="1950"/>
    <lineage>
        <taxon>Bacteria</taxon>
        <taxon>Bacillati</taxon>
        <taxon>Actinomycetota</taxon>
        <taxon>Actinomycetes</taxon>
        <taxon>Kitasatosporales</taxon>
        <taxon>Streptomycetaceae</taxon>
        <taxon>Streptomyces</taxon>
    </lineage>
</organism>
<protein>
    <submittedName>
        <fullName evidence="1">Histone deacetylase</fullName>
    </submittedName>
</protein>
<keyword evidence="2" id="KW-1185">Reference proteome</keyword>
<evidence type="ECO:0000313" key="2">
    <source>
        <dbReference type="Proteomes" id="UP001163878"/>
    </source>
</evidence>
<evidence type="ECO:0000313" key="1">
    <source>
        <dbReference type="EMBL" id="UYQ66462.1"/>
    </source>
</evidence>
<sequence length="201" mass="21821">MDAARLRYYLRGGRPPGAARTYPGCRDRRPPLRSEAIEFPGRLYFATESPVWRGGRAFYDWAADGSVWGRAHLITAGQFSDIATQEMYEAPGADLDFTEVLADGRSVLGPGRYETLVLLGHLDDVPVLTFTAPWHLTEVPLTRPSGPYLLYLARGLLTDGVRDAAAVALYLSRCPGAADAWSLDELAGLIAELGPGPARSS</sequence>